<dbReference type="GO" id="GO:0006355">
    <property type="term" value="P:regulation of DNA-templated transcription"/>
    <property type="evidence" value="ECO:0007669"/>
    <property type="project" value="InterPro"/>
</dbReference>
<dbReference type="Proteomes" id="UP000245252">
    <property type="component" value="Unassembled WGS sequence"/>
</dbReference>
<evidence type="ECO:0000259" key="4">
    <source>
        <dbReference type="PROSITE" id="PS50043"/>
    </source>
</evidence>
<dbReference type="Gene3D" id="3.30.450.80">
    <property type="entry name" value="Transcription factor LuxR-like, autoinducer-binding domain"/>
    <property type="match status" value="1"/>
</dbReference>
<protein>
    <recommendedName>
        <fullName evidence="4">HTH luxR-type domain-containing protein</fullName>
    </recommendedName>
</protein>
<proteinExistence type="predicted"/>
<dbReference type="AlphaFoldDB" id="A0A2U2DFJ2"/>
<comment type="caution">
    <text evidence="5">The sequence shown here is derived from an EMBL/GenBank/DDBJ whole genome shotgun (WGS) entry which is preliminary data.</text>
</comment>
<dbReference type="InterPro" id="IPR000792">
    <property type="entry name" value="Tscrpt_reg_LuxR_C"/>
</dbReference>
<evidence type="ECO:0000313" key="6">
    <source>
        <dbReference type="Proteomes" id="UP000245252"/>
    </source>
</evidence>
<keyword evidence="2" id="KW-0238">DNA-binding</keyword>
<dbReference type="PANTHER" id="PTHR44688">
    <property type="entry name" value="DNA-BINDING TRANSCRIPTIONAL ACTIVATOR DEVR_DOSR"/>
    <property type="match status" value="1"/>
</dbReference>
<evidence type="ECO:0000256" key="2">
    <source>
        <dbReference type="ARBA" id="ARBA00023125"/>
    </source>
</evidence>
<sequence>MVKTDGDLTFDVMSSLSQATELIGQASSAKELLRNLETSFKAFGFDSFNLACHKADKHELALNPTLTNWPEPFMLDYERRCWADVDPTLARAARADGAFRWSVHDIHPDRRQRDYMEFLTSTPLRGGFALPLSRLPGTVSSVSVECHHDQVFAEWVPHALTVIANCAALKAEVLGLCRVKASVDESVHVRRLSGTQLEILKWAAGGKSNGDIALIINLSERVVKYHISECLKKLGVATRSQAVAVLIREGKL</sequence>
<dbReference type="InterPro" id="IPR036693">
    <property type="entry name" value="TF_LuxR_autoind-bd_dom_sf"/>
</dbReference>
<dbReference type="Pfam" id="PF03472">
    <property type="entry name" value="Autoind_bind"/>
    <property type="match status" value="1"/>
</dbReference>
<keyword evidence="3" id="KW-0804">Transcription</keyword>
<accession>A0A2U2DFJ2</accession>
<dbReference type="SUPFAM" id="SSF75516">
    <property type="entry name" value="Pheromone-binding domain of LuxR-like quorum-sensing transcription factors"/>
    <property type="match status" value="1"/>
</dbReference>
<keyword evidence="6" id="KW-1185">Reference proteome</keyword>
<feature type="domain" description="HTH luxR-type" evidence="4">
    <location>
        <begin position="185"/>
        <end position="250"/>
    </location>
</feature>
<dbReference type="InterPro" id="IPR016032">
    <property type="entry name" value="Sig_transdc_resp-reg_C-effctor"/>
</dbReference>
<dbReference type="SUPFAM" id="SSF46894">
    <property type="entry name" value="C-terminal effector domain of the bipartite response regulators"/>
    <property type="match status" value="1"/>
</dbReference>
<evidence type="ECO:0000313" key="5">
    <source>
        <dbReference type="EMBL" id="PWE52085.1"/>
    </source>
</evidence>
<dbReference type="SMART" id="SM00421">
    <property type="entry name" value="HTH_LUXR"/>
    <property type="match status" value="1"/>
</dbReference>
<name>A0A2U2DFJ2_9HYPH</name>
<organism evidence="5 6">
    <name type="scientific">Metarhizobium album</name>
    <dbReference type="NCBI Taxonomy" id="2182425"/>
    <lineage>
        <taxon>Bacteria</taxon>
        <taxon>Pseudomonadati</taxon>
        <taxon>Pseudomonadota</taxon>
        <taxon>Alphaproteobacteria</taxon>
        <taxon>Hyphomicrobiales</taxon>
        <taxon>Rhizobiaceae</taxon>
        <taxon>Metarhizobium</taxon>
    </lineage>
</organism>
<gene>
    <name evidence="5" type="ORF">DEM27_32980</name>
</gene>
<dbReference type="Gene3D" id="1.10.10.10">
    <property type="entry name" value="Winged helix-like DNA-binding domain superfamily/Winged helix DNA-binding domain"/>
    <property type="match status" value="1"/>
</dbReference>
<dbReference type="EMBL" id="QFBC01000039">
    <property type="protein sequence ID" value="PWE52085.1"/>
    <property type="molecule type" value="Genomic_DNA"/>
</dbReference>
<dbReference type="PANTHER" id="PTHR44688:SF16">
    <property type="entry name" value="DNA-BINDING TRANSCRIPTIONAL ACTIVATOR DEVR_DOSR"/>
    <property type="match status" value="1"/>
</dbReference>
<dbReference type="Pfam" id="PF00196">
    <property type="entry name" value="GerE"/>
    <property type="match status" value="1"/>
</dbReference>
<dbReference type="GO" id="GO:0003677">
    <property type="term" value="F:DNA binding"/>
    <property type="evidence" value="ECO:0007669"/>
    <property type="project" value="UniProtKB-KW"/>
</dbReference>
<reference evidence="5 6" key="1">
    <citation type="submission" date="2018-05" db="EMBL/GenBank/DDBJ databases">
        <title>The draft genome of strain NS-104.</title>
        <authorList>
            <person name="Hang P."/>
            <person name="Jiang J."/>
        </authorList>
    </citation>
    <scope>NUCLEOTIDE SEQUENCE [LARGE SCALE GENOMIC DNA]</scope>
    <source>
        <strain evidence="5 6">NS-104</strain>
    </source>
</reference>
<evidence type="ECO:0000256" key="1">
    <source>
        <dbReference type="ARBA" id="ARBA00023015"/>
    </source>
</evidence>
<keyword evidence="1" id="KW-0805">Transcription regulation</keyword>
<dbReference type="InterPro" id="IPR036388">
    <property type="entry name" value="WH-like_DNA-bd_sf"/>
</dbReference>
<dbReference type="InterPro" id="IPR005143">
    <property type="entry name" value="TF_LuxR_autoind-bd_dom"/>
</dbReference>
<dbReference type="CDD" id="cd06170">
    <property type="entry name" value="LuxR_C_like"/>
    <property type="match status" value="1"/>
</dbReference>
<dbReference type="PROSITE" id="PS50043">
    <property type="entry name" value="HTH_LUXR_2"/>
    <property type="match status" value="1"/>
</dbReference>
<dbReference type="PRINTS" id="PR00038">
    <property type="entry name" value="HTHLUXR"/>
</dbReference>
<evidence type="ECO:0000256" key="3">
    <source>
        <dbReference type="ARBA" id="ARBA00023163"/>
    </source>
</evidence>